<sequence>MLNEYGFTEARNDFSRVFNMVFNEREPAVIRRNRDQEVLMLRKDLLKDMLSAYVLDVDLLPENDCSFTVSIDILELAANGPTQEEALNELIQDLKIYAQDYMERSQLFLNAPNRKHHLPYLLRILLCDSDEEIKSLLKVHHAS</sequence>
<dbReference type="RefSeq" id="WP_120768851.1">
    <property type="nucleotide sequence ID" value="NZ_CP033169.1"/>
</dbReference>
<dbReference type="Gene3D" id="3.30.160.620">
    <property type="match status" value="1"/>
</dbReference>
<name>A0A3G2R7C1_9FIRM</name>
<dbReference type="Proteomes" id="UP000280960">
    <property type="component" value="Chromosome"/>
</dbReference>
<dbReference type="EMBL" id="CP033169">
    <property type="protein sequence ID" value="AYO31424.1"/>
    <property type="molecule type" value="Genomic_DNA"/>
</dbReference>
<keyword evidence="3" id="KW-1185">Reference proteome</keyword>
<accession>A0A3G2R7C1</accession>
<dbReference type="Pfam" id="PF12910">
    <property type="entry name" value="PHD_like"/>
    <property type="match status" value="1"/>
</dbReference>
<dbReference type="SUPFAM" id="SSF143120">
    <property type="entry name" value="YefM-like"/>
    <property type="match status" value="1"/>
</dbReference>
<evidence type="ECO:0000256" key="1">
    <source>
        <dbReference type="ARBA" id="ARBA00009981"/>
    </source>
</evidence>
<organism evidence="2 3">
    <name type="scientific">Biomaibacter acetigenes</name>
    <dbReference type="NCBI Taxonomy" id="2316383"/>
    <lineage>
        <taxon>Bacteria</taxon>
        <taxon>Bacillati</taxon>
        <taxon>Bacillota</taxon>
        <taxon>Clostridia</taxon>
        <taxon>Thermosediminibacterales</taxon>
        <taxon>Tepidanaerobacteraceae</taxon>
        <taxon>Biomaibacter</taxon>
    </lineage>
</organism>
<dbReference type="InterPro" id="IPR036165">
    <property type="entry name" value="YefM-like_sf"/>
</dbReference>
<dbReference type="AlphaFoldDB" id="A0A3G2R7C1"/>
<protein>
    <submittedName>
        <fullName evidence="2">Exoribonuclease R</fullName>
    </submittedName>
</protein>
<evidence type="ECO:0000313" key="3">
    <source>
        <dbReference type="Proteomes" id="UP000280960"/>
    </source>
</evidence>
<dbReference type="KEGG" id="bacg:D2962_13180"/>
<proteinExistence type="inferred from homology"/>
<gene>
    <name evidence="2" type="ORF">D2962_13180</name>
</gene>
<reference evidence="2 3" key="1">
    <citation type="submission" date="2018-10" db="EMBL/GenBank/DDBJ databases">
        <authorList>
            <person name="Zhang X."/>
        </authorList>
    </citation>
    <scope>NUCLEOTIDE SEQUENCE [LARGE SCALE GENOMIC DNA]</scope>
    <source>
        <strain evidence="2 3">SK-G1</strain>
    </source>
</reference>
<dbReference type="Gene3D" id="3.40.1620.10">
    <property type="entry name" value="YefM-like domain"/>
    <property type="match status" value="1"/>
</dbReference>
<evidence type="ECO:0000313" key="2">
    <source>
        <dbReference type="EMBL" id="AYO31424.1"/>
    </source>
</evidence>
<comment type="similarity">
    <text evidence="1">Belongs to the phD/YefM antitoxin family.</text>
</comment>
<dbReference type="InterPro" id="IPR035424">
    <property type="entry name" value="Antitoxin_RelB"/>
</dbReference>